<dbReference type="InterPro" id="IPR000772">
    <property type="entry name" value="Ricin_B_lectin"/>
</dbReference>
<evidence type="ECO:0000259" key="2">
    <source>
        <dbReference type="SMART" id="SM00458"/>
    </source>
</evidence>
<proteinExistence type="predicted"/>
<dbReference type="EMBL" id="MU150239">
    <property type="protein sequence ID" value="KAF9466903.1"/>
    <property type="molecule type" value="Genomic_DNA"/>
</dbReference>
<evidence type="ECO:0000313" key="4">
    <source>
        <dbReference type="Proteomes" id="UP000807353"/>
    </source>
</evidence>
<dbReference type="PROSITE" id="PS50231">
    <property type="entry name" value="RICIN_B_LECTIN"/>
    <property type="match status" value="1"/>
</dbReference>
<name>A0A9P5YDK1_9AGAR</name>
<organism evidence="3 4">
    <name type="scientific">Collybia nuda</name>
    <dbReference type="NCBI Taxonomy" id="64659"/>
    <lineage>
        <taxon>Eukaryota</taxon>
        <taxon>Fungi</taxon>
        <taxon>Dikarya</taxon>
        <taxon>Basidiomycota</taxon>
        <taxon>Agaricomycotina</taxon>
        <taxon>Agaricomycetes</taxon>
        <taxon>Agaricomycetidae</taxon>
        <taxon>Agaricales</taxon>
        <taxon>Tricholomatineae</taxon>
        <taxon>Clitocybaceae</taxon>
        <taxon>Collybia</taxon>
    </lineage>
</organism>
<feature type="signal peptide" evidence="1">
    <location>
        <begin position="1"/>
        <end position="21"/>
    </location>
</feature>
<dbReference type="CDD" id="cd00161">
    <property type="entry name" value="beta-trefoil_Ricin-like"/>
    <property type="match status" value="1"/>
</dbReference>
<dbReference type="InterPro" id="IPR037176">
    <property type="entry name" value="Osmotin/thaumatin-like_sf"/>
</dbReference>
<dbReference type="SUPFAM" id="SSF49870">
    <property type="entry name" value="Osmotin, thaumatin-like protein"/>
    <property type="match status" value="1"/>
</dbReference>
<dbReference type="Proteomes" id="UP000807353">
    <property type="component" value="Unassembled WGS sequence"/>
</dbReference>
<reference evidence="3" key="1">
    <citation type="submission" date="2020-11" db="EMBL/GenBank/DDBJ databases">
        <authorList>
            <consortium name="DOE Joint Genome Institute"/>
            <person name="Ahrendt S."/>
            <person name="Riley R."/>
            <person name="Andreopoulos W."/>
            <person name="Labutti K."/>
            <person name="Pangilinan J."/>
            <person name="Ruiz-Duenas F.J."/>
            <person name="Barrasa J.M."/>
            <person name="Sanchez-Garcia M."/>
            <person name="Camarero S."/>
            <person name="Miyauchi S."/>
            <person name="Serrano A."/>
            <person name="Linde D."/>
            <person name="Babiker R."/>
            <person name="Drula E."/>
            <person name="Ayuso-Fernandez I."/>
            <person name="Pacheco R."/>
            <person name="Padilla G."/>
            <person name="Ferreira P."/>
            <person name="Barriuso J."/>
            <person name="Kellner H."/>
            <person name="Castanera R."/>
            <person name="Alfaro M."/>
            <person name="Ramirez L."/>
            <person name="Pisabarro A.G."/>
            <person name="Kuo A."/>
            <person name="Tritt A."/>
            <person name="Lipzen A."/>
            <person name="He G."/>
            <person name="Yan M."/>
            <person name="Ng V."/>
            <person name="Cullen D."/>
            <person name="Martin F."/>
            <person name="Rosso M.-N."/>
            <person name="Henrissat B."/>
            <person name="Hibbett D."/>
            <person name="Martinez A.T."/>
            <person name="Grigoriev I.V."/>
        </authorList>
    </citation>
    <scope>NUCLEOTIDE SEQUENCE</scope>
    <source>
        <strain evidence="3">CBS 247.69</strain>
    </source>
</reference>
<dbReference type="Gene3D" id="2.80.10.50">
    <property type="match status" value="2"/>
</dbReference>
<dbReference type="Pfam" id="PF00652">
    <property type="entry name" value="Ricin_B_lectin"/>
    <property type="match status" value="1"/>
</dbReference>
<dbReference type="SUPFAM" id="SSF50370">
    <property type="entry name" value="Ricin B-like lectins"/>
    <property type="match status" value="1"/>
</dbReference>
<protein>
    <submittedName>
        <fullName evidence="3">Ricin B lectin domain-containing protein</fullName>
    </submittedName>
</protein>
<dbReference type="SMART" id="SM00458">
    <property type="entry name" value="RICIN"/>
    <property type="match status" value="1"/>
</dbReference>
<evidence type="ECO:0000256" key="1">
    <source>
        <dbReference type="SAM" id="SignalP"/>
    </source>
</evidence>
<accession>A0A9P5YDK1</accession>
<comment type="caution">
    <text evidence="3">The sequence shown here is derived from an EMBL/GenBank/DDBJ whole genome shotgun (WGS) entry which is preliminary data.</text>
</comment>
<sequence length="308" mass="33020">MAKSTLMLLSLIASSAIPALADRLYTIVNKCPMDINLIVNGESQGNLAAKGGLVIRTYPENWSGIIYTDTNGGNPETGEYTTRAGFNGETDNYYVVAFTSHPNVGVSIAPQAPINNGFCNPVTIDSRFFSKAYPQPGPTTFPPPSSVPPEPPLYACPGTNIGYQVTFCPGGSLPWQRGPAKLHPNGNIDKCLDVRGGVFANGTPVQIYDCNDTPAQGWRLNSEGTSIVLWGTDFCLDAGSNPGNGVGMKIWTCYGDLPAQSWYWSDDNRITLQGKGLCLDLPNGSTQNGNQVQTWQCSNGNTNQIWGV</sequence>
<dbReference type="InterPro" id="IPR035992">
    <property type="entry name" value="Ricin_B-like_lectins"/>
</dbReference>
<keyword evidence="1" id="KW-0732">Signal</keyword>
<feature type="chain" id="PRO_5040382200" evidence="1">
    <location>
        <begin position="22"/>
        <end position="308"/>
    </location>
</feature>
<gene>
    <name evidence="3" type="ORF">BDZ94DRAFT_1305775</name>
</gene>
<dbReference type="OrthoDB" id="6770063at2759"/>
<feature type="domain" description="Ricin B lectin" evidence="2">
    <location>
        <begin position="178"/>
        <end position="308"/>
    </location>
</feature>
<keyword evidence="4" id="KW-1185">Reference proteome</keyword>
<dbReference type="AlphaFoldDB" id="A0A9P5YDK1"/>
<evidence type="ECO:0000313" key="3">
    <source>
        <dbReference type="EMBL" id="KAF9466903.1"/>
    </source>
</evidence>